<reference evidence="3 4" key="1">
    <citation type="journal article" date="2013" name="BMC Genomics">
        <title>Reconstruction of the lipid metabolism for the microalga Monoraphidium neglectum from its genome sequence reveals characteristics suitable for biofuel production.</title>
        <authorList>
            <person name="Bogen C."/>
            <person name="Al-Dilaimi A."/>
            <person name="Albersmeier A."/>
            <person name="Wichmann J."/>
            <person name="Grundmann M."/>
            <person name="Rupp O."/>
            <person name="Lauersen K.J."/>
            <person name="Blifernez-Klassen O."/>
            <person name="Kalinowski J."/>
            <person name="Goesmann A."/>
            <person name="Mussgnug J.H."/>
            <person name="Kruse O."/>
        </authorList>
    </citation>
    <scope>NUCLEOTIDE SEQUENCE [LARGE SCALE GENOMIC DNA]</scope>
    <source>
        <strain evidence="3 4">SAG 48.87</strain>
    </source>
</reference>
<feature type="compositionally biased region" description="Low complexity" evidence="1">
    <location>
        <begin position="297"/>
        <end position="312"/>
    </location>
</feature>
<dbReference type="AlphaFoldDB" id="A0A0D2MIV9"/>
<protein>
    <submittedName>
        <fullName evidence="3">Uncharacterized protein</fullName>
    </submittedName>
</protein>
<gene>
    <name evidence="3" type="ORF">MNEG_13023</name>
</gene>
<evidence type="ECO:0000256" key="2">
    <source>
        <dbReference type="SAM" id="SignalP"/>
    </source>
</evidence>
<dbReference type="KEGG" id="mng:MNEG_13023"/>
<dbReference type="Proteomes" id="UP000054498">
    <property type="component" value="Unassembled WGS sequence"/>
</dbReference>
<dbReference type="OrthoDB" id="10636521at2759"/>
<feature type="region of interest" description="Disordered" evidence="1">
    <location>
        <begin position="1"/>
        <end position="26"/>
    </location>
</feature>
<dbReference type="RefSeq" id="XP_013893960.1">
    <property type="nucleotide sequence ID" value="XM_014038506.1"/>
</dbReference>
<evidence type="ECO:0000313" key="4">
    <source>
        <dbReference type="Proteomes" id="UP000054498"/>
    </source>
</evidence>
<evidence type="ECO:0000313" key="3">
    <source>
        <dbReference type="EMBL" id="KIY94940.1"/>
    </source>
</evidence>
<evidence type="ECO:0000256" key="1">
    <source>
        <dbReference type="SAM" id="MobiDB-lite"/>
    </source>
</evidence>
<organism evidence="3 4">
    <name type="scientific">Monoraphidium neglectum</name>
    <dbReference type="NCBI Taxonomy" id="145388"/>
    <lineage>
        <taxon>Eukaryota</taxon>
        <taxon>Viridiplantae</taxon>
        <taxon>Chlorophyta</taxon>
        <taxon>core chlorophytes</taxon>
        <taxon>Chlorophyceae</taxon>
        <taxon>CS clade</taxon>
        <taxon>Sphaeropleales</taxon>
        <taxon>Selenastraceae</taxon>
        <taxon>Monoraphidium</taxon>
    </lineage>
</organism>
<feature type="compositionally biased region" description="Gly residues" evidence="1">
    <location>
        <begin position="244"/>
        <end position="281"/>
    </location>
</feature>
<feature type="signal peptide" evidence="2">
    <location>
        <begin position="1"/>
        <end position="47"/>
    </location>
</feature>
<feature type="region of interest" description="Disordered" evidence="1">
    <location>
        <begin position="297"/>
        <end position="318"/>
    </location>
</feature>
<sequence length="439" mass="44975">MGRRDAGPAPAPPAARAHPPAPRRRASRAATGRLLLPLLLLLCTAAALRVAAADAAPDEVSTPEELLAAINERTNGVIHIMKPMVLPTGWGPARPARPLLILSPFRVILDWCDAQCRSGAVNASAPKFILEDGAAVSWNRVFFRNAVPPVPAGAGAAARRAALMAAPGVQWASPTPFVASKGGGATYNLVVWHFQPAMMWVFEQPGTYCGVGRQRARTGAAVSGSGGSSERQRRQAAAAASGSTNGGSSGGGSSSGSGGSSSSGNGGGSSSSGGRSRGGGSSRGCHGGRCCCGGGSSSSSSSSGGAWAASRGTHSSTLGSPPALQNMVGRAGFTPGLDAVYNIKLFGVAAVGSIQECYIPLDWAGCFGSDNPLNEQLVYCPYTFKDSLKNPWLSKVHVFHDIGLDRLVNTYRNPVLLTRPVTYQSCVGPPRVGGGRGRR</sequence>
<feature type="region of interest" description="Disordered" evidence="1">
    <location>
        <begin position="219"/>
        <end position="281"/>
    </location>
</feature>
<keyword evidence="2" id="KW-0732">Signal</keyword>
<feature type="chain" id="PRO_5002264854" evidence="2">
    <location>
        <begin position="48"/>
        <end position="439"/>
    </location>
</feature>
<proteinExistence type="predicted"/>
<keyword evidence="4" id="KW-1185">Reference proteome</keyword>
<dbReference type="GeneID" id="25730444"/>
<accession>A0A0D2MIV9</accession>
<name>A0A0D2MIV9_9CHLO</name>
<dbReference type="STRING" id="145388.A0A0D2MIV9"/>
<dbReference type="EMBL" id="KK103795">
    <property type="protein sequence ID" value="KIY94940.1"/>
    <property type="molecule type" value="Genomic_DNA"/>
</dbReference>